<name>A0A7J2TJF0_ARCFL</name>
<organism evidence="1">
    <name type="scientific">Archaeoglobus fulgidus</name>
    <dbReference type="NCBI Taxonomy" id="2234"/>
    <lineage>
        <taxon>Archaea</taxon>
        <taxon>Methanobacteriati</taxon>
        <taxon>Methanobacteriota</taxon>
        <taxon>Archaeoglobi</taxon>
        <taxon>Archaeoglobales</taxon>
        <taxon>Archaeoglobaceae</taxon>
        <taxon>Archaeoglobus</taxon>
    </lineage>
</organism>
<gene>
    <name evidence="1" type="ORF">ENP88_04150</name>
</gene>
<reference evidence="1" key="1">
    <citation type="journal article" date="2020" name="mSystems">
        <title>Genome- and Community-Level Interaction Insights into Carbon Utilization and Element Cycling Functions of Hydrothermarchaeota in Hydrothermal Sediment.</title>
        <authorList>
            <person name="Zhou Z."/>
            <person name="Liu Y."/>
            <person name="Xu W."/>
            <person name="Pan J."/>
            <person name="Luo Z.H."/>
            <person name="Li M."/>
        </authorList>
    </citation>
    <scope>NUCLEOTIDE SEQUENCE [LARGE SCALE GENOMIC DNA]</scope>
    <source>
        <strain evidence="1">SpSt-26</strain>
    </source>
</reference>
<proteinExistence type="predicted"/>
<sequence>MGGGAITKAVMRHIEKGFKVFATIRSALTFADDLEKVKKMGITISEDAEAVRIKTADVDVDFFSRMLKELEMEMPRIFAIAVQDHGFSPFESNRIFRFKMLRKMIEKEIFLENLLFDDRSLPREFNRMSDVIASVRDFMDAEVFVTDTSLAAISGLATISELPALLINFGNSHTTAAVVDESWEIKAIVEHHTSVLKEKGREYVREFFSRFLRGEIDNEYVLKDLGHGCYVREIIDVRKIVATGPNSWLADYEEPKGDPMIFGNIGLISMLEKRLDEKFNLKI</sequence>
<dbReference type="EMBL" id="DSLA01000065">
    <property type="protein sequence ID" value="HEH35336.1"/>
    <property type="molecule type" value="Genomic_DNA"/>
</dbReference>
<protein>
    <submittedName>
        <fullName evidence="1">Uncharacterized protein</fullName>
    </submittedName>
</protein>
<comment type="caution">
    <text evidence="1">The sequence shown here is derived from an EMBL/GenBank/DDBJ whole genome shotgun (WGS) entry which is preliminary data.</text>
</comment>
<dbReference type="Pfam" id="PF08735">
    <property type="entry name" value="DUF1786"/>
    <property type="match status" value="1"/>
</dbReference>
<evidence type="ECO:0000313" key="1">
    <source>
        <dbReference type="EMBL" id="HEH35336.1"/>
    </source>
</evidence>
<accession>A0A7J2TJF0</accession>
<dbReference type="AlphaFoldDB" id="A0A7J2TJF0"/>
<dbReference type="InterPro" id="IPR014846">
    <property type="entry name" value="DUF1786_pyruvate_format-lyase"/>
</dbReference>